<keyword evidence="3" id="KW-1185">Reference proteome</keyword>
<organism evidence="2 3">
    <name type="scientific">Citrus clementina</name>
    <name type="common">Clementine</name>
    <name type="synonym">Citrus deliciosa x Citrus sinensis</name>
    <dbReference type="NCBI Taxonomy" id="85681"/>
    <lineage>
        <taxon>Eukaryota</taxon>
        <taxon>Viridiplantae</taxon>
        <taxon>Streptophyta</taxon>
        <taxon>Embryophyta</taxon>
        <taxon>Tracheophyta</taxon>
        <taxon>Spermatophyta</taxon>
        <taxon>Magnoliopsida</taxon>
        <taxon>eudicotyledons</taxon>
        <taxon>Gunneridae</taxon>
        <taxon>Pentapetalae</taxon>
        <taxon>rosids</taxon>
        <taxon>malvids</taxon>
        <taxon>Sapindales</taxon>
        <taxon>Rutaceae</taxon>
        <taxon>Aurantioideae</taxon>
        <taxon>Citrus</taxon>
    </lineage>
</organism>
<evidence type="ECO:0000256" key="1">
    <source>
        <dbReference type="SAM" id="SignalP"/>
    </source>
</evidence>
<gene>
    <name evidence="2" type="ORF">CICLE_v10026854mg</name>
</gene>
<name>V4SP61_CITCL</name>
<proteinExistence type="predicted"/>
<sequence length="90" mass="10534">MKLAMTWRGARFGYLLLLLLLHQTDRQSLVKAGGAYCRSFWHMTLTVAAIGSFWTWRTVWCTRRCREAAARVPRPEIPRCIPLRRTVPKM</sequence>
<dbReference type="AlphaFoldDB" id="V4SP61"/>
<dbReference type="InParanoid" id="V4SP61"/>
<dbReference type="KEGG" id="cic:CICLE_v10026854mg"/>
<protein>
    <recommendedName>
        <fullName evidence="4">Secreted protein</fullName>
    </recommendedName>
</protein>
<evidence type="ECO:0008006" key="4">
    <source>
        <dbReference type="Google" id="ProtNLM"/>
    </source>
</evidence>
<evidence type="ECO:0000313" key="2">
    <source>
        <dbReference type="EMBL" id="ESR40645.1"/>
    </source>
</evidence>
<dbReference type="Gramene" id="ESR40645">
    <property type="protein sequence ID" value="ESR40645"/>
    <property type="gene ID" value="CICLE_v10026854mg"/>
</dbReference>
<dbReference type="Proteomes" id="UP000030687">
    <property type="component" value="Unassembled WGS sequence"/>
</dbReference>
<feature type="chain" id="PRO_5004727720" description="Secreted protein" evidence="1">
    <location>
        <begin position="27"/>
        <end position="90"/>
    </location>
</feature>
<reference evidence="2 3" key="1">
    <citation type="submission" date="2013-10" db="EMBL/GenBank/DDBJ databases">
        <authorList>
            <consortium name="International Citrus Genome Consortium"/>
            <person name="Jenkins J."/>
            <person name="Schmutz J."/>
            <person name="Prochnik S."/>
            <person name="Rokhsar D."/>
            <person name="Gmitter F."/>
            <person name="Ollitrault P."/>
            <person name="Machado M."/>
            <person name="Talon M."/>
            <person name="Wincker P."/>
            <person name="Jaillon O."/>
            <person name="Morgante M."/>
        </authorList>
    </citation>
    <scope>NUCLEOTIDE SEQUENCE</scope>
    <source>
        <strain evidence="3">cv. Clemenules</strain>
    </source>
</reference>
<accession>V4SP61</accession>
<dbReference type="EMBL" id="KI536925">
    <property type="protein sequence ID" value="ESR40645.1"/>
    <property type="molecule type" value="Genomic_DNA"/>
</dbReference>
<feature type="signal peptide" evidence="1">
    <location>
        <begin position="1"/>
        <end position="26"/>
    </location>
</feature>
<keyword evidence="1" id="KW-0732">Signal</keyword>
<evidence type="ECO:0000313" key="3">
    <source>
        <dbReference type="Proteomes" id="UP000030687"/>
    </source>
</evidence>